<protein>
    <submittedName>
        <fullName evidence="4">Diguanylate cyclase</fullName>
    </submittedName>
</protein>
<keyword evidence="5" id="KW-1185">Reference proteome</keyword>
<dbReference type="PANTHER" id="PTHR44757">
    <property type="entry name" value="DIGUANYLATE CYCLASE DGCP"/>
    <property type="match status" value="1"/>
</dbReference>
<dbReference type="FunFam" id="3.30.70.270:FF:000001">
    <property type="entry name" value="Diguanylate cyclase domain protein"/>
    <property type="match status" value="1"/>
</dbReference>
<dbReference type="InterPro" id="IPR000700">
    <property type="entry name" value="PAS-assoc_C"/>
</dbReference>
<dbReference type="Pfam" id="PF00990">
    <property type="entry name" value="GGDEF"/>
    <property type="match status" value="1"/>
</dbReference>
<sequence>MTQASTLAPDVAGSLSLGLSDAELLAVITRDVGATVAVFNLQLRLVYCNDEYARWFGTEPSQIIGKTIADLYGEADAVRILPLVERVQAGERLEYQRLLTNPYGAEEWRTICLTPARNPQGAIAGFVTSAIDVHELQVAFNALRAANQRLSSHIDNSPLAVLEMDHELRLLHCSERAVQLMGWDDLAFVEGRLLLELLDVTDERLNQALQRLQSGQESQNREENSFVRRDGTEIHAEWFNSALTDATGRVTSIMTLVQDVSARVQIARQQHHQANHDALTGLDNRASFHERLERALAQMRPPADLLALLFIDLDGFKHINDQQGHQAGDEVLRIVAQRLLRSVREGDTVARLGGDEFLVMLDKNVTLLEPARIGQRIIEALNQPMVVDGKNLQIGASIGVAMHPPLPGKLELLMNRADQAMYAAKRAGKGRLCFAAPEGV</sequence>
<dbReference type="InterPro" id="IPR013767">
    <property type="entry name" value="PAS_fold"/>
</dbReference>
<dbReference type="AlphaFoldDB" id="A0A2S0N4D0"/>
<feature type="domain" description="PAS" evidence="1">
    <location>
        <begin position="20"/>
        <end position="91"/>
    </location>
</feature>
<dbReference type="GO" id="GO:0003824">
    <property type="term" value="F:catalytic activity"/>
    <property type="evidence" value="ECO:0007669"/>
    <property type="project" value="UniProtKB-ARBA"/>
</dbReference>
<accession>A0A2S0N4D0</accession>
<dbReference type="PROSITE" id="PS50113">
    <property type="entry name" value="PAC"/>
    <property type="match status" value="1"/>
</dbReference>
<dbReference type="NCBIfam" id="TIGR00254">
    <property type="entry name" value="GGDEF"/>
    <property type="match status" value="1"/>
</dbReference>
<dbReference type="InterPro" id="IPR029787">
    <property type="entry name" value="Nucleotide_cyclase"/>
</dbReference>
<dbReference type="OrthoDB" id="8929028at2"/>
<feature type="domain" description="PAC" evidence="2">
    <location>
        <begin position="220"/>
        <end position="272"/>
    </location>
</feature>
<dbReference type="CDD" id="cd01949">
    <property type="entry name" value="GGDEF"/>
    <property type="match status" value="1"/>
</dbReference>
<evidence type="ECO:0000313" key="4">
    <source>
        <dbReference type="EMBL" id="AVO43005.1"/>
    </source>
</evidence>
<dbReference type="GO" id="GO:0006355">
    <property type="term" value="P:regulation of DNA-templated transcription"/>
    <property type="evidence" value="ECO:0007669"/>
    <property type="project" value="InterPro"/>
</dbReference>
<dbReference type="SMART" id="SM00091">
    <property type="entry name" value="PAS"/>
    <property type="match status" value="2"/>
</dbReference>
<dbReference type="SUPFAM" id="SSF55073">
    <property type="entry name" value="Nucleotide cyclase"/>
    <property type="match status" value="1"/>
</dbReference>
<dbReference type="EMBL" id="CP027669">
    <property type="protein sequence ID" value="AVO43005.1"/>
    <property type="molecule type" value="Genomic_DNA"/>
</dbReference>
<dbReference type="Pfam" id="PF00989">
    <property type="entry name" value="PAS"/>
    <property type="match status" value="1"/>
</dbReference>
<dbReference type="SUPFAM" id="SSF55785">
    <property type="entry name" value="PYP-like sensor domain (PAS domain)"/>
    <property type="match status" value="2"/>
</dbReference>
<dbReference type="KEGG" id="simp:C6571_01895"/>
<dbReference type="InterPro" id="IPR000014">
    <property type="entry name" value="PAS"/>
</dbReference>
<dbReference type="InterPro" id="IPR052155">
    <property type="entry name" value="Biofilm_reg_signaling"/>
</dbReference>
<dbReference type="InterPro" id="IPR043128">
    <property type="entry name" value="Rev_trsase/Diguanyl_cyclase"/>
</dbReference>
<evidence type="ECO:0000259" key="3">
    <source>
        <dbReference type="PROSITE" id="PS50887"/>
    </source>
</evidence>
<dbReference type="PANTHER" id="PTHR44757:SF2">
    <property type="entry name" value="BIOFILM ARCHITECTURE MAINTENANCE PROTEIN MBAA"/>
    <property type="match status" value="1"/>
</dbReference>
<dbReference type="CDD" id="cd00130">
    <property type="entry name" value="PAS"/>
    <property type="match status" value="2"/>
</dbReference>
<dbReference type="Proteomes" id="UP000239326">
    <property type="component" value="Chromosome"/>
</dbReference>
<gene>
    <name evidence="4" type="ORF">C6571_01895</name>
</gene>
<feature type="domain" description="GGDEF" evidence="3">
    <location>
        <begin position="304"/>
        <end position="437"/>
    </location>
</feature>
<reference evidence="4 5" key="1">
    <citation type="submission" date="2018-03" db="EMBL/GenBank/DDBJ databases">
        <title>Genome sequencing of Simplicispira sp.</title>
        <authorList>
            <person name="Kim S.-J."/>
            <person name="Heo J."/>
            <person name="Kwon S.-W."/>
        </authorList>
    </citation>
    <scope>NUCLEOTIDE SEQUENCE [LARGE SCALE GENOMIC DNA]</scope>
    <source>
        <strain evidence="4 5">SC1-8</strain>
    </source>
</reference>
<name>A0A2S0N4D0_9BURK</name>
<organism evidence="4 5">
    <name type="scientific">Simplicispira suum</name>
    <dbReference type="NCBI Taxonomy" id="2109915"/>
    <lineage>
        <taxon>Bacteria</taxon>
        <taxon>Pseudomonadati</taxon>
        <taxon>Pseudomonadota</taxon>
        <taxon>Betaproteobacteria</taxon>
        <taxon>Burkholderiales</taxon>
        <taxon>Comamonadaceae</taxon>
        <taxon>Simplicispira</taxon>
    </lineage>
</organism>
<dbReference type="NCBIfam" id="TIGR00229">
    <property type="entry name" value="sensory_box"/>
    <property type="match status" value="2"/>
</dbReference>
<dbReference type="InterPro" id="IPR013656">
    <property type="entry name" value="PAS_4"/>
</dbReference>
<evidence type="ECO:0000259" key="2">
    <source>
        <dbReference type="PROSITE" id="PS50113"/>
    </source>
</evidence>
<dbReference type="InterPro" id="IPR000160">
    <property type="entry name" value="GGDEF_dom"/>
</dbReference>
<proteinExistence type="predicted"/>
<dbReference type="InterPro" id="IPR035965">
    <property type="entry name" value="PAS-like_dom_sf"/>
</dbReference>
<evidence type="ECO:0000259" key="1">
    <source>
        <dbReference type="PROSITE" id="PS50112"/>
    </source>
</evidence>
<dbReference type="Pfam" id="PF08448">
    <property type="entry name" value="PAS_4"/>
    <property type="match status" value="1"/>
</dbReference>
<dbReference type="RefSeq" id="WP_106447980.1">
    <property type="nucleotide sequence ID" value="NZ_CP027669.1"/>
</dbReference>
<evidence type="ECO:0000313" key="5">
    <source>
        <dbReference type="Proteomes" id="UP000239326"/>
    </source>
</evidence>
<dbReference type="Gene3D" id="3.30.450.20">
    <property type="entry name" value="PAS domain"/>
    <property type="match status" value="2"/>
</dbReference>
<dbReference type="Gene3D" id="3.30.70.270">
    <property type="match status" value="1"/>
</dbReference>
<dbReference type="PROSITE" id="PS50112">
    <property type="entry name" value="PAS"/>
    <property type="match status" value="1"/>
</dbReference>
<dbReference type="PROSITE" id="PS50887">
    <property type="entry name" value="GGDEF"/>
    <property type="match status" value="1"/>
</dbReference>
<dbReference type="SMART" id="SM00267">
    <property type="entry name" value="GGDEF"/>
    <property type="match status" value="1"/>
</dbReference>